<name>A0A1I7SJB6_BURXY</name>
<evidence type="ECO:0000313" key="1">
    <source>
        <dbReference type="Proteomes" id="UP000095284"/>
    </source>
</evidence>
<dbReference type="AlphaFoldDB" id="A0A1I7SJB6"/>
<sequence length="107" mass="12069">MSHDQHPSPEIFKDLTEASKCNIKKILLIKEVSNRILSMMINFDWTMHTDGINSNSSKQILITSVAQEQVEDGSVLTILAVPALCPPGNHLKFYFLIINVVFILYLP</sequence>
<proteinExistence type="predicted"/>
<protein>
    <submittedName>
        <fullName evidence="2">DUF5641 domain-containing protein</fullName>
    </submittedName>
</protein>
<dbReference type="Proteomes" id="UP000095284">
    <property type="component" value="Unplaced"/>
</dbReference>
<dbReference type="WBParaSite" id="BXY_1314000.1">
    <property type="protein sequence ID" value="BXY_1314000.1"/>
    <property type="gene ID" value="BXY_1314000"/>
</dbReference>
<organism evidence="1 2">
    <name type="scientific">Bursaphelenchus xylophilus</name>
    <name type="common">Pinewood nematode worm</name>
    <name type="synonym">Aphelenchoides xylophilus</name>
    <dbReference type="NCBI Taxonomy" id="6326"/>
    <lineage>
        <taxon>Eukaryota</taxon>
        <taxon>Metazoa</taxon>
        <taxon>Ecdysozoa</taxon>
        <taxon>Nematoda</taxon>
        <taxon>Chromadorea</taxon>
        <taxon>Rhabditida</taxon>
        <taxon>Tylenchina</taxon>
        <taxon>Tylenchomorpha</taxon>
        <taxon>Aphelenchoidea</taxon>
        <taxon>Aphelenchoididae</taxon>
        <taxon>Bursaphelenchus</taxon>
    </lineage>
</organism>
<reference evidence="2" key="1">
    <citation type="submission" date="2016-11" db="UniProtKB">
        <authorList>
            <consortium name="WormBaseParasite"/>
        </authorList>
    </citation>
    <scope>IDENTIFICATION</scope>
</reference>
<accession>A0A1I7SJB6</accession>
<evidence type="ECO:0000313" key="2">
    <source>
        <dbReference type="WBParaSite" id="BXY_1314000.1"/>
    </source>
</evidence>